<evidence type="ECO:0000256" key="1">
    <source>
        <dbReference type="ARBA" id="ARBA00004761"/>
    </source>
</evidence>
<keyword evidence="7" id="KW-1185">Reference proteome</keyword>
<dbReference type="Gene3D" id="3.20.20.70">
    <property type="entry name" value="Aldolase class I"/>
    <property type="match status" value="1"/>
</dbReference>
<dbReference type="InterPro" id="IPR000887">
    <property type="entry name" value="Aldlse_KDPG_KHG"/>
</dbReference>
<comment type="caution">
    <text evidence="6">The sequence shown here is derived from an EMBL/GenBank/DDBJ whole genome shotgun (WGS) entry which is preliminary data.</text>
</comment>
<dbReference type="RefSeq" id="WP_332291633.1">
    <property type="nucleotide sequence ID" value="NZ_JAZIBG010000037.1"/>
</dbReference>
<comment type="similarity">
    <text evidence="2">Belongs to the KHG/KDPG aldolase family.</text>
</comment>
<name>A0AAW9QJ85_9BURK</name>
<comment type="subunit">
    <text evidence="3">Homotrimer.</text>
</comment>
<evidence type="ECO:0000256" key="2">
    <source>
        <dbReference type="ARBA" id="ARBA00006906"/>
    </source>
</evidence>
<evidence type="ECO:0000256" key="3">
    <source>
        <dbReference type="ARBA" id="ARBA00011233"/>
    </source>
</evidence>
<dbReference type="PANTHER" id="PTHR30246">
    <property type="entry name" value="2-KETO-3-DEOXY-6-PHOSPHOGLUCONATE ALDOLASE"/>
    <property type="match status" value="1"/>
</dbReference>
<keyword evidence="5" id="KW-0119">Carbohydrate metabolism</keyword>
<dbReference type="CDD" id="cd00452">
    <property type="entry name" value="KDPG_aldolase"/>
    <property type="match status" value="1"/>
</dbReference>
<keyword evidence="4 6" id="KW-0456">Lyase</keyword>
<evidence type="ECO:0000313" key="6">
    <source>
        <dbReference type="EMBL" id="MEF7616188.1"/>
    </source>
</evidence>
<sequence length="207" mass="21023">MTWPTALPLVAILRGITPAEAEAHARVLLAAGFDAIEVPTNSPDWAESVRRIVALAPSAWVGAGTVLDGAHLDALEASGGRLAVSPHTDVALIAESVRRGLCALPGALTPSEVFAAARAGATAVKIFPAASLGPSHVKAMRAVLPPALPLLAVGGVGPGNLADYLDAGCAGAGLGGELYRAGQAPDVTARQARAFVEAWRRHQDAAR</sequence>
<protein>
    <submittedName>
        <fullName evidence="6">2-dehydro-3-deoxy-6-phosphogalactonate aldolase</fullName>
        <ecNumber evidence="6">4.1.2.21</ecNumber>
    </submittedName>
</protein>
<comment type="pathway">
    <text evidence="1">Carbohydrate acid metabolism.</text>
</comment>
<dbReference type="InterPro" id="IPR013785">
    <property type="entry name" value="Aldolase_TIM"/>
</dbReference>
<dbReference type="NCBIfam" id="NF006600">
    <property type="entry name" value="PRK09140.1"/>
    <property type="match status" value="1"/>
</dbReference>
<evidence type="ECO:0000313" key="7">
    <source>
        <dbReference type="Proteomes" id="UP001336250"/>
    </source>
</evidence>
<evidence type="ECO:0000256" key="4">
    <source>
        <dbReference type="ARBA" id="ARBA00023239"/>
    </source>
</evidence>
<dbReference type="PANTHER" id="PTHR30246:SF1">
    <property type="entry name" value="2-DEHYDRO-3-DEOXY-6-PHOSPHOGALACTONATE ALDOLASE-RELATED"/>
    <property type="match status" value="1"/>
</dbReference>
<dbReference type="Proteomes" id="UP001336250">
    <property type="component" value="Unassembled WGS sequence"/>
</dbReference>
<dbReference type="Pfam" id="PF01081">
    <property type="entry name" value="Aldolase"/>
    <property type="match status" value="1"/>
</dbReference>
<dbReference type="AlphaFoldDB" id="A0AAW9QJ85"/>
<dbReference type="EC" id="4.1.2.21" evidence="6"/>
<evidence type="ECO:0000256" key="5">
    <source>
        <dbReference type="ARBA" id="ARBA00023277"/>
    </source>
</evidence>
<dbReference type="EMBL" id="JAZIBG010000037">
    <property type="protein sequence ID" value="MEF7616188.1"/>
    <property type="molecule type" value="Genomic_DNA"/>
</dbReference>
<gene>
    <name evidence="6" type="ORF">V4F39_19900</name>
</gene>
<organism evidence="6 7">
    <name type="scientific">Aquincola agrisoli</name>
    <dbReference type="NCBI Taxonomy" id="3119538"/>
    <lineage>
        <taxon>Bacteria</taxon>
        <taxon>Pseudomonadati</taxon>
        <taxon>Pseudomonadota</taxon>
        <taxon>Betaproteobacteria</taxon>
        <taxon>Burkholderiales</taxon>
        <taxon>Sphaerotilaceae</taxon>
        <taxon>Aquincola</taxon>
    </lineage>
</organism>
<dbReference type="SUPFAM" id="SSF51569">
    <property type="entry name" value="Aldolase"/>
    <property type="match status" value="1"/>
</dbReference>
<accession>A0AAW9QJ85</accession>
<dbReference type="GO" id="GO:0008674">
    <property type="term" value="F:2-dehydro-3-deoxy-6-phosphogalactonate aldolase activity"/>
    <property type="evidence" value="ECO:0007669"/>
    <property type="project" value="UniProtKB-EC"/>
</dbReference>
<reference evidence="6 7" key="1">
    <citation type="submission" date="2024-02" db="EMBL/GenBank/DDBJ databases">
        <title>Genome sequence of Aquincola sp. MAHUQ-54.</title>
        <authorList>
            <person name="Huq M.A."/>
        </authorList>
    </citation>
    <scope>NUCLEOTIDE SEQUENCE [LARGE SCALE GENOMIC DNA]</scope>
    <source>
        <strain evidence="6 7">MAHUQ-54</strain>
    </source>
</reference>
<proteinExistence type="inferred from homology"/>